<dbReference type="InterPro" id="IPR058594">
    <property type="entry name" value="PB1-like_dom_pln"/>
</dbReference>
<accession>A0A5N6NIY9</accession>
<feature type="transmembrane region" description="Helical" evidence="2">
    <location>
        <begin position="251"/>
        <end position="270"/>
    </location>
</feature>
<feature type="transmembrane region" description="Helical" evidence="2">
    <location>
        <begin position="76"/>
        <end position="106"/>
    </location>
</feature>
<proteinExistence type="predicted"/>
<evidence type="ECO:0000256" key="1">
    <source>
        <dbReference type="SAM" id="MobiDB-lite"/>
    </source>
</evidence>
<keyword evidence="2" id="KW-0472">Membrane</keyword>
<comment type="caution">
    <text evidence="4">The sequence shown here is derived from an EMBL/GenBank/DDBJ whole genome shotgun (WGS) entry which is preliminary data.</text>
</comment>
<dbReference type="PANTHER" id="PTHR31133">
    <property type="entry name" value="MEMBRANE PROTEIN"/>
    <property type="match status" value="1"/>
</dbReference>
<dbReference type="Pfam" id="PF26130">
    <property type="entry name" value="PB1-like"/>
    <property type="match status" value="1"/>
</dbReference>
<dbReference type="PANTHER" id="PTHR31133:SF12">
    <property type="entry name" value="MEMBRANE PROTEIN"/>
    <property type="match status" value="1"/>
</dbReference>
<dbReference type="OrthoDB" id="1054248at2759"/>
<dbReference type="InterPro" id="IPR040229">
    <property type="entry name" value="At3g27390-like"/>
</dbReference>
<evidence type="ECO:0000313" key="4">
    <source>
        <dbReference type="EMBL" id="KAD4888135.1"/>
    </source>
</evidence>
<feature type="region of interest" description="Disordered" evidence="1">
    <location>
        <begin position="316"/>
        <end position="338"/>
    </location>
</feature>
<keyword evidence="2" id="KW-1133">Transmembrane helix</keyword>
<dbReference type="AlphaFoldDB" id="A0A5N6NIY9"/>
<keyword evidence="5" id="KW-1185">Reference proteome</keyword>
<feature type="transmembrane region" description="Helical" evidence="2">
    <location>
        <begin position="37"/>
        <end position="64"/>
    </location>
</feature>
<feature type="domain" description="PB1-like" evidence="3">
    <location>
        <begin position="556"/>
        <end position="652"/>
    </location>
</feature>
<feature type="transmembrane region" description="Helical" evidence="2">
    <location>
        <begin position="543"/>
        <end position="561"/>
    </location>
</feature>
<evidence type="ECO:0000259" key="3">
    <source>
        <dbReference type="Pfam" id="PF26130"/>
    </source>
</evidence>
<name>A0A5N6NIY9_9ASTR</name>
<evidence type="ECO:0000256" key="2">
    <source>
        <dbReference type="SAM" id="Phobius"/>
    </source>
</evidence>
<feature type="transmembrane region" description="Helical" evidence="2">
    <location>
        <begin position="12"/>
        <end position="31"/>
    </location>
</feature>
<sequence>MLNVLPDWLKIIYVVLAFCSALFFGAFKSLLVGPIAALILITGNVVVILALFPTHVVWTVYTLLKTHRFDAPLKVAFLFGLPALFGLWLSLSIGGSVLVGLGYGFFAPLVSSFEAFRQEDESHKFIHSIVDGTWGTIKGSCTVVRDFADICNHSYPLYLKELRETPSSNELRTLRLIHVPACIIVGLLGLIVDVPLYTAIAIIKSPYMLFKGWQRLIHDLISREGPFLETACIPIAGLTILVWPIVVIGSVIMAIVSSIFIGLYGSAVVYQERSFKRGVAYVIAMVAEFDEYTNDWLYLREGSIFPKPKYRKKRVSHTPDVSVGGSRSSEGKRSGHHHQLQAPGVMVMPTLSSSRSVREVIREVKMVQVWGNLMQSSEIVGKELLDANVITPGELYDWLNAKKGNESAIISTGLPCYSFFQNLLRSIKVGSEGLVLLDGFEINHLNRPQDRLLDWFFHPIMVIKEQIRVIQLSEGEIRYIEKVVLLGSDSQRMEAWDNGSYVPEDTLRAAQIQGICRRLIGLTRNASKLPTYRRKYRQVIKNLILYFVSDEITWFIIQMFHGGHFMNSTTRSYINGRNNYFDYVDGCELSVYAIGQMVRSLGIPDEDVLFYLFKIPGMDLDTGLRPVLNEDDINQICKYVEDEKVIDIYVEHETTSLTCQQVTIDDIGPPASQEVPSQEGILVHNDNLFHEEDEVDIGLSENSTFDESSDDDDSDDLDCNEKVLQQEDDIDHYTIDEEEEDDSFFVDKSIYVDDVEVDMAEYRSIVHAEDNGDVHDDEEEGSEMDQYYDDECFDSLSEGDESAPIRSVLNKQRRNSTEGIQYPFYVGQAVLHKDDLKNAVKRYVVETRRQLHIIKNDKIRFRFVCVGKNLNYRDGTHKGESHKVVGSSINITCPWVLHCSRSKPNDFFVVKTLVDHHECLQTRQVDLYKITFIAREIEPIIISNPTIPLKAL</sequence>
<organism evidence="4 5">
    <name type="scientific">Mikania micrantha</name>
    <name type="common">bitter vine</name>
    <dbReference type="NCBI Taxonomy" id="192012"/>
    <lineage>
        <taxon>Eukaryota</taxon>
        <taxon>Viridiplantae</taxon>
        <taxon>Streptophyta</taxon>
        <taxon>Embryophyta</taxon>
        <taxon>Tracheophyta</taxon>
        <taxon>Spermatophyta</taxon>
        <taxon>Magnoliopsida</taxon>
        <taxon>eudicotyledons</taxon>
        <taxon>Gunneridae</taxon>
        <taxon>Pentapetalae</taxon>
        <taxon>asterids</taxon>
        <taxon>campanulids</taxon>
        <taxon>Asterales</taxon>
        <taxon>Asteraceae</taxon>
        <taxon>Asteroideae</taxon>
        <taxon>Heliantheae alliance</taxon>
        <taxon>Eupatorieae</taxon>
        <taxon>Mikania</taxon>
    </lineage>
</organism>
<reference evidence="4 5" key="1">
    <citation type="submission" date="2019-05" db="EMBL/GenBank/DDBJ databases">
        <title>Mikania micrantha, genome provides insights into the molecular mechanism of rapid growth.</title>
        <authorList>
            <person name="Liu B."/>
        </authorList>
    </citation>
    <scope>NUCLEOTIDE SEQUENCE [LARGE SCALE GENOMIC DNA]</scope>
    <source>
        <strain evidence="4">NLD-2019</strain>
        <tissue evidence="4">Leaf</tissue>
    </source>
</reference>
<feature type="transmembrane region" description="Helical" evidence="2">
    <location>
        <begin position="177"/>
        <end position="203"/>
    </location>
</feature>
<gene>
    <name evidence="4" type="ORF">E3N88_20208</name>
</gene>
<evidence type="ECO:0000313" key="5">
    <source>
        <dbReference type="Proteomes" id="UP000326396"/>
    </source>
</evidence>
<dbReference type="EMBL" id="SZYD01000011">
    <property type="protein sequence ID" value="KAD4888135.1"/>
    <property type="molecule type" value="Genomic_DNA"/>
</dbReference>
<dbReference type="Proteomes" id="UP000326396">
    <property type="component" value="Linkage Group LG19"/>
</dbReference>
<keyword evidence="2" id="KW-0812">Transmembrane</keyword>
<protein>
    <recommendedName>
        <fullName evidence="3">PB1-like domain-containing protein</fullName>
    </recommendedName>
</protein>